<dbReference type="EMBL" id="SRYA01000113">
    <property type="protein sequence ID" value="TGY87508.1"/>
    <property type="molecule type" value="Genomic_DNA"/>
</dbReference>
<name>A0AC61RMU2_9FIRM</name>
<proteinExistence type="predicted"/>
<protein>
    <submittedName>
        <fullName evidence="1">Uncharacterized protein</fullName>
    </submittedName>
</protein>
<keyword evidence="2" id="KW-1185">Reference proteome</keyword>
<dbReference type="Proteomes" id="UP000304953">
    <property type="component" value="Unassembled WGS sequence"/>
</dbReference>
<gene>
    <name evidence="1" type="ORF">E5329_26575</name>
</gene>
<evidence type="ECO:0000313" key="2">
    <source>
        <dbReference type="Proteomes" id="UP000304953"/>
    </source>
</evidence>
<evidence type="ECO:0000313" key="1">
    <source>
        <dbReference type="EMBL" id="TGY87508.1"/>
    </source>
</evidence>
<sequence>MKKSTIEYYKKAVRLAEGASGAISKAKADYEHGCEVAKGAYEADLLGEKGYQDRLKELEAERDAQIENSLSRILTVVDEFDGEMQELGKLDGNMVDSGTMALLNSGINLSHADYQELANRHKDNAVMTRILQERYNANRPQEKGTGITIVQFGQSPADRSEVFSKFVRTVYHACESGARPALSGSGRLKTVTDYYNFIAQGSLADMQPYGGESFDNLDTDFPVETENGRVQNAGNKSSDFSSADFNFSFTPIR</sequence>
<organism evidence="1 2">
    <name type="scientific">Petralouisia muris</name>
    <dbReference type="NCBI Taxonomy" id="3032872"/>
    <lineage>
        <taxon>Bacteria</taxon>
        <taxon>Bacillati</taxon>
        <taxon>Bacillota</taxon>
        <taxon>Clostridia</taxon>
        <taxon>Lachnospirales</taxon>
        <taxon>Lachnospiraceae</taxon>
        <taxon>Petralouisia</taxon>
    </lineage>
</organism>
<reference evidence="1" key="1">
    <citation type="submission" date="2019-04" db="EMBL/GenBank/DDBJ databases">
        <title>Microbes associate with the intestines of laboratory mice.</title>
        <authorList>
            <person name="Navarre W."/>
            <person name="Wong E."/>
            <person name="Huang K."/>
            <person name="Tropini C."/>
            <person name="Ng K."/>
            <person name="Yu B."/>
        </authorList>
    </citation>
    <scope>NUCLEOTIDE SEQUENCE</scope>
    <source>
        <strain evidence="1">NM01_1-7b</strain>
    </source>
</reference>
<comment type="caution">
    <text evidence="1">The sequence shown here is derived from an EMBL/GenBank/DDBJ whole genome shotgun (WGS) entry which is preliminary data.</text>
</comment>
<accession>A0AC61RMU2</accession>